<dbReference type="EnsemblMetazoa" id="HelroT166859">
    <property type="protein sequence ID" value="HelroP166859"/>
    <property type="gene ID" value="HelroG166859"/>
</dbReference>
<dbReference type="KEGG" id="hro:HELRODRAFT_166859"/>
<dbReference type="EMBL" id="AMQM01002583">
    <property type="status" value="NOT_ANNOTATED_CDS"/>
    <property type="molecule type" value="Genomic_DNA"/>
</dbReference>
<keyword evidence="3" id="KW-1185">Reference proteome</keyword>
<reference evidence="3" key="1">
    <citation type="submission" date="2012-12" db="EMBL/GenBank/DDBJ databases">
        <authorList>
            <person name="Hellsten U."/>
            <person name="Grimwood J."/>
            <person name="Chapman J.A."/>
            <person name="Shapiro H."/>
            <person name="Aerts A."/>
            <person name="Otillar R.P."/>
            <person name="Terry A.Y."/>
            <person name="Boore J.L."/>
            <person name="Simakov O."/>
            <person name="Marletaz F."/>
            <person name="Cho S.-J."/>
            <person name="Edsinger-Gonzales E."/>
            <person name="Havlak P."/>
            <person name="Kuo D.-H."/>
            <person name="Larsson T."/>
            <person name="Lv J."/>
            <person name="Arendt D."/>
            <person name="Savage R."/>
            <person name="Osoegawa K."/>
            <person name="de Jong P."/>
            <person name="Lindberg D.R."/>
            <person name="Seaver E.C."/>
            <person name="Weisblat D.A."/>
            <person name="Putnam N.H."/>
            <person name="Grigoriev I.V."/>
            <person name="Rokhsar D.S."/>
        </authorList>
    </citation>
    <scope>NUCLEOTIDE SEQUENCE</scope>
</reference>
<dbReference type="Proteomes" id="UP000015101">
    <property type="component" value="Unassembled WGS sequence"/>
</dbReference>
<organism evidence="2 3">
    <name type="scientific">Helobdella robusta</name>
    <name type="common">Californian leech</name>
    <dbReference type="NCBI Taxonomy" id="6412"/>
    <lineage>
        <taxon>Eukaryota</taxon>
        <taxon>Metazoa</taxon>
        <taxon>Spiralia</taxon>
        <taxon>Lophotrochozoa</taxon>
        <taxon>Annelida</taxon>
        <taxon>Clitellata</taxon>
        <taxon>Hirudinea</taxon>
        <taxon>Rhynchobdellida</taxon>
        <taxon>Glossiphoniidae</taxon>
        <taxon>Helobdella</taxon>
    </lineage>
</organism>
<dbReference type="OrthoDB" id="10072198at2759"/>
<accession>T1EYN3</accession>
<dbReference type="GeneID" id="20201683"/>
<reference evidence="2" key="3">
    <citation type="submission" date="2015-06" db="UniProtKB">
        <authorList>
            <consortium name="EnsemblMetazoa"/>
        </authorList>
    </citation>
    <scope>IDENTIFICATION</scope>
</reference>
<evidence type="ECO:0000313" key="3">
    <source>
        <dbReference type="Proteomes" id="UP000015101"/>
    </source>
</evidence>
<gene>
    <name evidence="2" type="primary">20201683</name>
    <name evidence="1" type="ORF">HELRODRAFT_166859</name>
</gene>
<reference evidence="1 3" key="2">
    <citation type="journal article" date="2013" name="Nature">
        <title>Insights into bilaterian evolution from three spiralian genomes.</title>
        <authorList>
            <person name="Simakov O."/>
            <person name="Marletaz F."/>
            <person name="Cho S.J."/>
            <person name="Edsinger-Gonzales E."/>
            <person name="Havlak P."/>
            <person name="Hellsten U."/>
            <person name="Kuo D.H."/>
            <person name="Larsson T."/>
            <person name="Lv J."/>
            <person name="Arendt D."/>
            <person name="Savage R."/>
            <person name="Osoegawa K."/>
            <person name="de Jong P."/>
            <person name="Grimwood J."/>
            <person name="Chapman J.A."/>
            <person name="Shapiro H."/>
            <person name="Aerts A."/>
            <person name="Otillar R.P."/>
            <person name="Terry A.Y."/>
            <person name="Boore J.L."/>
            <person name="Grigoriev I.V."/>
            <person name="Lindberg D.R."/>
            <person name="Seaver E.C."/>
            <person name="Weisblat D.A."/>
            <person name="Putnam N.H."/>
            <person name="Rokhsar D.S."/>
        </authorList>
    </citation>
    <scope>NUCLEOTIDE SEQUENCE</scope>
</reference>
<dbReference type="HOGENOM" id="CLU_1490583_0_0_1"/>
<evidence type="ECO:0000313" key="1">
    <source>
        <dbReference type="EMBL" id="ESO11811.1"/>
    </source>
</evidence>
<dbReference type="AlphaFoldDB" id="T1EYN3"/>
<sequence length="181" mass="20915">MPQGFRFVNCLRRDDPYHGGLIIYFRDRFKHKKIALPKLLTFEAIVAILTVPLSGLELIIQGISLPRVHSVKFLRIVILSDLKWNEHIDMIVHRLYRAVGILFRVRDSWIIRGPKLWNDLAMDGQTHLSLKRFKLCAKDAAQEWFKLHHGSLVTVEELNVKGMNANIGKINAWLIGRTELA</sequence>
<dbReference type="EMBL" id="KB095812">
    <property type="protein sequence ID" value="ESO11811.1"/>
    <property type="molecule type" value="Genomic_DNA"/>
</dbReference>
<dbReference type="CTD" id="20201683"/>
<dbReference type="InParanoid" id="T1EYN3"/>
<name>T1EYN3_HELRO</name>
<evidence type="ECO:0000313" key="2">
    <source>
        <dbReference type="EnsemblMetazoa" id="HelroP166859"/>
    </source>
</evidence>
<proteinExistence type="predicted"/>
<protein>
    <submittedName>
        <fullName evidence="1 2">Uncharacterized protein</fullName>
    </submittedName>
</protein>
<dbReference type="RefSeq" id="XP_009010299.1">
    <property type="nucleotide sequence ID" value="XM_009012051.1"/>
</dbReference>